<dbReference type="Proteomes" id="UP000078544">
    <property type="component" value="Unassembled WGS sequence"/>
</dbReference>
<comment type="caution">
    <text evidence="1">The sequence shown here is derived from an EMBL/GenBank/DDBJ whole genome shotgun (WGS) entry which is preliminary data.</text>
</comment>
<sequence length="222" mass="25702">MALQEDDQLSAEELELESNHEPYILRFHRYAERAARKCVQEPSYPCEEYAKMIYDYASGQYPEIREPPVDDGKNVVEHGRPLSHRRPIGLLARHRGLRRELRNLSMWRNSLLQHMEIVSHDIDLQERGRSHSLQAFSYGMSDTLRELQSETRLEGAHVDELYNILSAILQLSTICEAKAADTEGCRKQTEKCLLEQLDNPRKILHGSTKMAIAEEQEDVMEV</sequence>
<accession>A0A168ET78</accession>
<proteinExistence type="predicted"/>
<name>A0A168ET78_9HYPO</name>
<gene>
    <name evidence="1" type="ORF">AAL_02675</name>
</gene>
<dbReference type="AlphaFoldDB" id="A0A168ET78"/>
<protein>
    <submittedName>
        <fullName evidence="1">Uncharacterized protein</fullName>
    </submittedName>
</protein>
<organism evidence="1 2">
    <name type="scientific">Moelleriella libera RCEF 2490</name>
    <dbReference type="NCBI Taxonomy" id="1081109"/>
    <lineage>
        <taxon>Eukaryota</taxon>
        <taxon>Fungi</taxon>
        <taxon>Dikarya</taxon>
        <taxon>Ascomycota</taxon>
        <taxon>Pezizomycotina</taxon>
        <taxon>Sordariomycetes</taxon>
        <taxon>Hypocreomycetidae</taxon>
        <taxon>Hypocreales</taxon>
        <taxon>Clavicipitaceae</taxon>
        <taxon>Moelleriella</taxon>
    </lineage>
</organism>
<keyword evidence="2" id="KW-1185">Reference proteome</keyword>
<dbReference type="EMBL" id="AZGY01000004">
    <property type="protein sequence ID" value="KZZ99124.1"/>
    <property type="molecule type" value="Genomic_DNA"/>
</dbReference>
<evidence type="ECO:0000313" key="1">
    <source>
        <dbReference type="EMBL" id="KZZ99124.1"/>
    </source>
</evidence>
<reference evidence="1 2" key="1">
    <citation type="journal article" date="2016" name="Genome Biol. Evol.">
        <title>Divergent and convergent evolution of fungal pathogenicity.</title>
        <authorList>
            <person name="Shang Y."/>
            <person name="Xiao G."/>
            <person name="Zheng P."/>
            <person name="Cen K."/>
            <person name="Zhan S."/>
            <person name="Wang C."/>
        </authorList>
    </citation>
    <scope>NUCLEOTIDE SEQUENCE [LARGE SCALE GENOMIC DNA]</scope>
    <source>
        <strain evidence="1 2">RCEF 2490</strain>
    </source>
</reference>
<evidence type="ECO:0000313" key="2">
    <source>
        <dbReference type="Proteomes" id="UP000078544"/>
    </source>
</evidence>